<dbReference type="NCBIfam" id="TIGR00347">
    <property type="entry name" value="bioD"/>
    <property type="match status" value="1"/>
</dbReference>
<feature type="binding site" evidence="9">
    <location>
        <position position="42"/>
    </location>
    <ligand>
        <name>substrate</name>
    </ligand>
</feature>
<feature type="binding site" evidence="9">
    <location>
        <position position="17"/>
    </location>
    <ligand>
        <name>Mg(2+)</name>
        <dbReference type="ChEBI" id="CHEBI:18420"/>
    </ligand>
</feature>
<comment type="cofactor">
    <cofactor evidence="9">
        <name>Mg(2+)</name>
        <dbReference type="ChEBI" id="CHEBI:18420"/>
    </cofactor>
</comment>
<dbReference type="EMBL" id="JAUSWN010000019">
    <property type="protein sequence ID" value="MDQ0480421.1"/>
    <property type="molecule type" value="Genomic_DNA"/>
</dbReference>
<keyword evidence="11" id="KW-1185">Reference proteome</keyword>
<dbReference type="InterPro" id="IPR004472">
    <property type="entry name" value="DTB_synth_BioD"/>
</dbReference>
<evidence type="ECO:0000256" key="5">
    <source>
        <dbReference type="ARBA" id="ARBA00022756"/>
    </source>
</evidence>
<organism evidence="10 11">
    <name type="scientific">Hathewaya limosa</name>
    <name type="common">Clostridium limosum</name>
    <dbReference type="NCBI Taxonomy" id="1536"/>
    <lineage>
        <taxon>Bacteria</taxon>
        <taxon>Bacillati</taxon>
        <taxon>Bacillota</taxon>
        <taxon>Clostridia</taxon>
        <taxon>Eubacteriales</taxon>
        <taxon>Clostridiaceae</taxon>
        <taxon>Hathewaya</taxon>
    </lineage>
</organism>
<comment type="catalytic activity">
    <reaction evidence="8">
        <text>(7R,8S)-8-amino-7-(carboxyamino)nonanoate + ATP = (4R,5S)-dethiobiotin + ADP + phosphate + H(+)</text>
        <dbReference type="Rhea" id="RHEA:63684"/>
        <dbReference type="ChEBI" id="CHEBI:15378"/>
        <dbReference type="ChEBI" id="CHEBI:30616"/>
        <dbReference type="ChEBI" id="CHEBI:43474"/>
        <dbReference type="ChEBI" id="CHEBI:149470"/>
        <dbReference type="ChEBI" id="CHEBI:149473"/>
        <dbReference type="ChEBI" id="CHEBI:456216"/>
    </reaction>
</comment>
<comment type="catalytic activity">
    <reaction evidence="9">
        <text>(7R,8S)-7,8-diammoniononanoate + CO2 + ATP = (4R,5S)-dethiobiotin + ADP + phosphate + 3 H(+)</text>
        <dbReference type="Rhea" id="RHEA:15805"/>
        <dbReference type="ChEBI" id="CHEBI:15378"/>
        <dbReference type="ChEBI" id="CHEBI:16526"/>
        <dbReference type="ChEBI" id="CHEBI:30616"/>
        <dbReference type="ChEBI" id="CHEBI:43474"/>
        <dbReference type="ChEBI" id="CHEBI:149469"/>
        <dbReference type="ChEBI" id="CHEBI:149473"/>
        <dbReference type="ChEBI" id="CHEBI:456216"/>
        <dbReference type="EC" id="6.3.3.3"/>
    </reaction>
</comment>
<comment type="subunit">
    <text evidence="9">Homodimer.</text>
</comment>
<keyword evidence="7 9" id="KW-0460">Magnesium</keyword>
<feature type="binding site" evidence="9">
    <location>
        <begin position="116"/>
        <end position="119"/>
    </location>
    <ligand>
        <name>ATP</name>
        <dbReference type="ChEBI" id="CHEBI:30616"/>
    </ligand>
</feature>
<sequence length="243" mass="27306">MSKGIFIVGTDTDVGKTIISAGIMYLLRSNGYNATYFKGALSGAIEENDKLIPGDTKEVCELSNLKEEYSDITPYIYKTPVSPHLASKLENNIINKEVMLDKYKILKKKYDYIVAEGSGGIICPLIDTKESIYLLEDFIKDLGMNVVIVTRADLGTINHTILTVKYIQGLETKIKGIIINGYKNNILCDDNIKIIKKLSNLPIIGIVNHIDNIHNENLRKDNIKLEIERSIDIRKIISIMDEI</sequence>
<dbReference type="CDD" id="cd03109">
    <property type="entry name" value="DTBS"/>
    <property type="match status" value="1"/>
</dbReference>
<proteinExistence type="inferred from homology"/>
<evidence type="ECO:0000256" key="4">
    <source>
        <dbReference type="ARBA" id="ARBA00022741"/>
    </source>
</evidence>
<evidence type="ECO:0000256" key="1">
    <source>
        <dbReference type="ARBA" id="ARBA00022490"/>
    </source>
</evidence>
<evidence type="ECO:0000256" key="2">
    <source>
        <dbReference type="ARBA" id="ARBA00022598"/>
    </source>
</evidence>
<feature type="binding site" evidence="9">
    <location>
        <position position="116"/>
    </location>
    <ligand>
        <name>Mg(2+)</name>
        <dbReference type="ChEBI" id="CHEBI:18420"/>
    </ligand>
</feature>
<comment type="similarity">
    <text evidence="9">Belongs to the dethiobiotin synthetase family.</text>
</comment>
<comment type="subcellular location">
    <subcellularLocation>
        <location evidence="9">Cytoplasm</location>
    </subcellularLocation>
</comment>
<evidence type="ECO:0000256" key="6">
    <source>
        <dbReference type="ARBA" id="ARBA00022840"/>
    </source>
</evidence>
<keyword evidence="1 9" id="KW-0963">Cytoplasm</keyword>
<name>A0ABU0JTJ0_HATLI</name>
<dbReference type="InterPro" id="IPR027417">
    <property type="entry name" value="P-loop_NTPase"/>
</dbReference>
<dbReference type="HAMAP" id="MF_00336">
    <property type="entry name" value="BioD"/>
    <property type="match status" value="1"/>
</dbReference>
<dbReference type="GO" id="GO:0004141">
    <property type="term" value="F:dethiobiotin synthase activity"/>
    <property type="evidence" value="ECO:0007669"/>
    <property type="project" value="UniProtKB-EC"/>
</dbReference>
<keyword evidence="4 9" id="KW-0547">Nucleotide-binding</keyword>
<dbReference type="EC" id="6.3.3.3" evidence="9"/>
<reference evidence="10 11" key="1">
    <citation type="submission" date="2023-07" db="EMBL/GenBank/DDBJ databases">
        <title>Genomic Encyclopedia of Type Strains, Phase IV (KMG-IV): sequencing the most valuable type-strain genomes for metagenomic binning, comparative biology and taxonomic classification.</title>
        <authorList>
            <person name="Goeker M."/>
        </authorList>
    </citation>
    <scope>NUCLEOTIDE SEQUENCE [LARGE SCALE GENOMIC DNA]</scope>
    <source>
        <strain evidence="10 11">DSM 1400</strain>
    </source>
</reference>
<comment type="caution">
    <text evidence="9">Lacks conserved residue(s) required for the propagation of feature annotation.</text>
</comment>
<feature type="active site" evidence="9">
    <location>
        <position position="38"/>
    </location>
</feature>
<dbReference type="PANTHER" id="PTHR43210">
    <property type="entry name" value="DETHIOBIOTIN SYNTHETASE"/>
    <property type="match status" value="1"/>
</dbReference>
<dbReference type="RefSeq" id="WP_307356398.1">
    <property type="nucleotide sequence ID" value="NZ_BAAACJ010000007.1"/>
</dbReference>
<accession>A0ABU0JTJ0</accession>
<dbReference type="PANTHER" id="PTHR43210:SF2">
    <property type="entry name" value="ATP-DEPENDENT DETHIOBIOTIN SYNTHETASE BIOD 2"/>
    <property type="match status" value="1"/>
</dbReference>
<gene>
    <name evidence="9" type="primary">bioD</name>
    <name evidence="10" type="ORF">QOZ93_002169</name>
</gene>
<dbReference type="PIRSF" id="PIRSF006755">
    <property type="entry name" value="DTB_synth"/>
    <property type="match status" value="1"/>
</dbReference>
<evidence type="ECO:0000313" key="11">
    <source>
        <dbReference type="Proteomes" id="UP001224418"/>
    </source>
</evidence>
<evidence type="ECO:0000256" key="3">
    <source>
        <dbReference type="ARBA" id="ARBA00022723"/>
    </source>
</evidence>
<feature type="binding site" evidence="9">
    <location>
        <begin position="13"/>
        <end position="18"/>
    </location>
    <ligand>
        <name>ATP</name>
        <dbReference type="ChEBI" id="CHEBI:30616"/>
    </ligand>
</feature>
<evidence type="ECO:0000256" key="9">
    <source>
        <dbReference type="HAMAP-Rule" id="MF_00336"/>
    </source>
</evidence>
<comment type="caution">
    <text evidence="10">The sequence shown here is derived from an EMBL/GenBank/DDBJ whole genome shotgun (WGS) entry which is preliminary data.</text>
</comment>
<dbReference type="Pfam" id="PF13500">
    <property type="entry name" value="AAA_26"/>
    <property type="match status" value="1"/>
</dbReference>
<protein>
    <recommendedName>
        <fullName evidence="9">ATP-dependent dethiobiotin synthetase BioD</fullName>
        <ecNumber evidence="9">6.3.3.3</ecNumber>
    </recommendedName>
    <alternativeName>
        <fullName evidence="9">DTB synthetase</fullName>
        <shortName evidence="9">DTBS</shortName>
    </alternativeName>
    <alternativeName>
        <fullName evidence="9">Dethiobiotin synthase</fullName>
    </alternativeName>
</protein>
<feature type="binding site" evidence="9">
    <location>
        <position position="55"/>
    </location>
    <ligand>
        <name>Mg(2+)</name>
        <dbReference type="ChEBI" id="CHEBI:18420"/>
    </ligand>
</feature>
<feature type="binding site" evidence="9">
    <location>
        <position position="55"/>
    </location>
    <ligand>
        <name>ATP</name>
        <dbReference type="ChEBI" id="CHEBI:30616"/>
    </ligand>
</feature>
<evidence type="ECO:0000313" key="10">
    <source>
        <dbReference type="EMBL" id="MDQ0480421.1"/>
    </source>
</evidence>
<keyword evidence="2 9" id="KW-0436">Ligase</keyword>
<keyword evidence="3 9" id="KW-0479">Metal-binding</keyword>
<comment type="function">
    <text evidence="9">Catalyzes a mechanistically unusual reaction, the ATP-dependent insertion of CO2 between the N7 and N8 nitrogen atoms of 7,8-diaminopelargonic acid (DAPA, also called 7,8-diammoniononanoate) to form a ureido ring.</text>
</comment>
<dbReference type="SUPFAM" id="SSF52540">
    <property type="entry name" value="P-loop containing nucleoside triphosphate hydrolases"/>
    <property type="match status" value="1"/>
</dbReference>
<dbReference type="Proteomes" id="UP001224418">
    <property type="component" value="Unassembled WGS sequence"/>
</dbReference>
<keyword evidence="6 9" id="KW-0067">ATP-binding</keyword>
<evidence type="ECO:0000256" key="7">
    <source>
        <dbReference type="ARBA" id="ARBA00022842"/>
    </source>
</evidence>
<keyword evidence="5 9" id="KW-0093">Biotin biosynthesis</keyword>
<evidence type="ECO:0000256" key="8">
    <source>
        <dbReference type="ARBA" id="ARBA00047386"/>
    </source>
</evidence>
<dbReference type="Gene3D" id="3.40.50.300">
    <property type="entry name" value="P-loop containing nucleotide triphosphate hydrolases"/>
    <property type="match status" value="1"/>
</dbReference>
<comment type="pathway">
    <text evidence="9">Cofactor biosynthesis; biotin biosynthesis; biotin from 7,8-diaminononanoate: step 1/2.</text>
</comment>